<dbReference type="InterPro" id="IPR036388">
    <property type="entry name" value="WH-like_DNA-bd_sf"/>
</dbReference>
<dbReference type="PROSITE" id="PS51000">
    <property type="entry name" value="HTH_DEOR_2"/>
    <property type="match status" value="1"/>
</dbReference>
<dbReference type="Proteomes" id="UP000474957">
    <property type="component" value="Unassembled WGS sequence"/>
</dbReference>
<dbReference type="Gene3D" id="3.40.50.1360">
    <property type="match status" value="1"/>
</dbReference>
<dbReference type="SUPFAM" id="SSF46785">
    <property type="entry name" value="Winged helix' DNA-binding domain"/>
    <property type="match status" value="1"/>
</dbReference>
<dbReference type="Pfam" id="PF00455">
    <property type="entry name" value="DeoRC"/>
    <property type="match status" value="1"/>
</dbReference>
<feature type="domain" description="HTH deoR-type" evidence="3">
    <location>
        <begin position="18"/>
        <end position="73"/>
    </location>
</feature>
<name>A0A6L5Z2T1_9RHOB</name>
<keyword evidence="2" id="KW-0804">Transcription</keyword>
<reference evidence="4 5" key="1">
    <citation type="submission" date="2019-10" db="EMBL/GenBank/DDBJ databases">
        <title>Cognatihalovulum marinum gen. nov. sp. nov., a new member of the family Rhodobacteraceae isolated from deep seawater of the Northwest Indian Ocean.</title>
        <authorList>
            <person name="Ruan C."/>
            <person name="Wang J."/>
            <person name="Zheng X."/>
            <person name="Song L."/>
            <person name="Zhu Y."/>
            <person name="Huang Y."/>
            <person name="Lu Z."/>
            <person name="Du W."/>
            <person name="Huang L."/>
            <person name="Dai X."/>
        </authorList>
    </citation>
    <scope>NUCLEOTIDE SEQUENCE [LARGE SCALE GENOMIC DNA]</scope>
    <source>
        <strain evidence="4 5">2CG4</strain>
    </source>
</reference>
<gene>
    <name evidence="4" type="ORF">GE300_14630</name>
</gene>
<comment type="caution">
    <text evidence="4">The sequence shown here is derived from an EMBL/GenBank/DDBJ whole genome shotgun (WGS) entry which is preliminary data.</text>
</comment>
<dbReference type="EMBL" id="WIND01000013">
    <property type="protein sequence ID" value="MSU90837.1"/>
    <property type="molecule type" value="Genomic_DNA"/>
</dbReference>
<protein>
    <submittedName>
        <fullName evidence="4">DeoR family transcriptional regulator</fullName>
    </submittedName>
</protein>
<sequence>MLDPPKHADSRKPERLPASLRQARILHAFEESTFVTIGELARIFNVSAMTIRRDLDALDRQGLLERTRGGALPPVRDAQMNEPAFDMRRQESAGQKVTIAKAGAALVGEGMSLGIDVGTTTLALAEKLGSRRDIRVITSSLRAATYLAGRDTPVYTLAGQVRTPELSITGPQAVDSVKSHFLDIAFIGVAALDEYGFYDYSPEDSEVKRAFMANAAKVVALCDSSKFERRAFSRVSPLSQVNVLITDAMPPSAIADALARAKVEICVA</sequence>
<dbReference type="PRINTS" id="PR00037">
    <property type="entry name" value="HTHLACR"/>
</dbReference>
<organism evidence="4 5">
    <name type="scientific">Halovulum marinum</name>
    <dbReference type="NCBI Taxonomy" id="2662447"/>
    <lineage>
        <taxon>Bacteria</taxon>
        <taxon>Pseudomonadati</taxon>
        <taxon>Pseudomonadota</taxon>
        <taxon>Alphaproteobacteria</taxon>
        <taxon>Rhodobacterales</taxon>
        <taxon>Paracoccaceae</taxon>
        <taxon>Halovulum</taxon>
    </lineage>
</organism>
<dbReference type="PANTHER" id="PTHR30363">
    <property type="entry name" value="HTH-TYPE TRANSCRIPTIONAL REGULATOR SRLR-RELATED"/>
    <property type="match status" value="1"/>
</dbReference>
<dbReference type="SMART" id="SM00420">
    <property type="entry name" value="HTH_DEOR"/>
    <property type="match status" value="1"/>
</dbReference>
<evidence type="ECO:0000313" key="4">
    <source>
        <dbReference type="EMBL" id="MSU90837.1"/>
    </source>
</evidence>
<dbReference type="RefSeq" id="WP_154447395.1">
    <property type="nucleotide sequence ID" value="NZ_WIND01000013.1"/>
</dbReference>
<dbReference type="InterPro" id="IPR037171">
    <property type="entry name" value="NagB/RpiA_transferase-like"/>
</dbReference>
<dbReference type="Gene3D" id="1.10.10.10">
    <property type="entry name" value="Winged helix-like DNA-binding domain superfamily/Winged helix DNA-binding domain"/>
    <property type="match status" value="1"/>
</dbReference>
<keyword evidence="1" id="KW-0805">Transcription regulation</keyword>
<proteinExistence type="predicted"/>
<dbReference type="SUPFAM" id="SSF100950">
    <property type="entry name" value="NagB/RpiA/CoA transferase-like"/>
    <property type="match status" value="1"/>
</dbReference>
<evidence type="ECO:0000313" key="5">
    <source>
        <dbReference type="Proteomes" id="UP000474957"/>
    </source>
</evidence>
<dbReference type="SMART" id="SM01134">
    <property type="entry name" value="DeoRC"/>
    <property type="match status" value="1"/>
</dbReference>
<dbReference type="InterPro" id="IPR014036">
    <property type="entry name" value="DeoR-like_C"/>
</dbReference>
<keyword evidence="5" id="KW-1185">Reference proteome</keyword>
<accession>A0A6L5Z2T1</accession>
<dbReference type="PANTHER" id="PTHR30363:SF44">
    <property type="entry name" value="AGA OPERON TRANSCRIPTIONAL REPRESSOR-RELATED"/>
    <property type="match status" value="1"/>
</dbReference>
<dbReference type="AlphaFoldDB" id="A0A6L5Z2T1"/>
<evidence type="ECO:0000256" key="2">
    <source>
        <dbReference type="ARBA" id="ARBA00023163"/>
    </source>
</evidence>
<dbReference type="Pfam" id="PF08220">
    <property type="entry name" value="HTH_DeoR"/>
    <property type="match status" value="1"/>
</dbReference>
<evidence type="ECO:0000256" key="1">
    <source>
        <dbReference type="ARBA" id="ARBA00023015"/>
    </source>
</evidence>
<evidence type="ECO:0000259" key="3">
    <source>
        <dbReference type="PROSITE" id="PS51000"/>
    </source>
</evidence>
<dbReference type="InterPro" id="IPR036390">
    <property type="entry name" value="WH_DNA-bd_sf"/>
</dbReference>
<dbReference type="GO" id="GO:0003700">
    <property type="term" value="F:DNA-binding transcription factor activity"/>
    <property type="evidence" value="ECO:0007669"/>
    <property type="project" value="InterPro"/>
</dbReference>
<dbReference type="InterPro" id="IPR050313">
    <property type="entry name" value="Carb_Metab_HTH_regulators"/>
</dbReference>
<dbReference type="InterPro" id="IPR001034">
    <property type="entry name" value="DeoR_HTH"/>
</dbReference>